<comment type="caution">
    <text evidence="2">The sequence shown here is derived from an EMBL/GenBank/DDBJ whole genome shotgun (WGS) entry which is preliminary data.</text>
</comment>
<proteinExistence type="predicted"/>
<feature type="compositionally biased region" description="Low complexity" evidence="1">
    <location>
        <begin position="177"/>
        <end position="200"/>
    </location>
</feature>
<feature type="region of interest" description="Disordered" evidence="1">
    <location>
        <begin position="358"/>
        <end position="439"/>
    </location>
</feature>
<evidence type="ECO:0000256" key="1">
    <source>
        <dbReference type="SAM" id="MobiDB-lite"/>
    </source>
</evidence>
<organism evidence="2 3">
    <name type="scientific">Pseudopithomyces chartarum</name>
    <dbReference type="NCBI Taxonomy" id="1892770"/>
    <lineage>
        <taxon>Eukaryota</taxon>
        <taxon>Fungi</taxon>
        <taxon>Dikarya</taxon>
        <taxon>Ascomycota</taxon>
        <taxon>Pezizomycotina</taxon>
        <taxon>Dothideomycetes</taxon>
        <taxon>Pleosporomycetidae</taxon>
        <taxon>Pleosporales</taxon>
        <taxon>Massarineae</taxon>
        <taxon>Didymosphaeriaceae</taxon>
        <taxon>Pseudopithomyces</taxon>
    </lineage>
</organism>
<dbReference type="PANTHER" id="PTHR28155:SF1">
    <property type="entry name" value="DNA-DIRECTED RNA POLYMERASE I SUBUNIT RPA34.5-DOMAIN-CONTAINING PROTEIN"/>
    <property type="match status" value="1"/>
</dbReference>
<dbReference type="InterPro" id="IPR053263">
    <property type="entry name" value="Euk_RPA34_RNAP_subunit"/>
</dbReference>
<feature type="compositionally biased region" description="Low complexity" evidence="1">
    <location>
        <begin position="105"/>
        <end position="121"/>
    </location>
</feature>
<dbReference type="EMBL" id="WVTA01000009">
    <property type="protein sequence ID" value="KAK3207408.1"/>
    <property type="molecule type" value="Genomic_DNA"/>
</dbReference>
<sequence>MSKPRKTPVPLPGSKSKTPLAASGTKKTAVPLPSSSSKSAKKKAAAPGLSQEFVGESDDSSDEAATAAGAQQQNAAINIAVHRPKPNGAGKTATEAKKKQKDAPKTTAKQDAAQKKPAPKQVTREEDGADTSTSEESSDDEETDIKQAQQRDTKRQEKEDTDSSSDDSSDDSDEEAAPAAQRADARPAQAQTQTVTFQQARPYVPPEDFKAVSTERAASSTNTNMFKNLNGKQIWHITAPEGVSLKDLTHLAMDKVRNGEAVLDHKGAQYGFSPVENVNGREVMIPGANGYKAVPSRISQSFHVQQVVNLPKLTSRQADTNTGSEAAASITASTIRAVKPQVKGLKMRFFPSGYQDSAPATLGDSDSEVDAPTLPPAGLGVPKGLHPPAKKEKRKHSKGEEEMEAPAKKLKKQRTDEEQAKRDEKKAKKDKKKDKKSKS</sequence>
<feature type="compositionally biased region" description="Acidic residues" evidence="1">
    <location>
        <begin position="159"/>
        <end position="176"/>
    </location>
</feature>
<reference evidence="2 3" key="1">
    <citation type="submission" date="2021-02" db="EMBL/GenBank/DDBJ databases">
        <title>Genome assembly of Pseudopithomyces chartarum.</title>
        <authorList>
            <person name="Jauregui R."/>
            <person name="Singh J."/>
            <person name="Voisey C."/>
        </authorList>
    </citation>
    <scope>NUCLEOTIDE SEQUENCE [LARGE SCALE GENOMIC DNA]</scope>
    <source>
        <strain evidence="2 3">AGR01</strain>
    </source>
</reference>
<dbReference type="GO" id="GO:0006360">
    <property type="term" value="P:transcription by RNA polymerase I"/>
    <property type="evidence" value="ECO:0007669"/>
    <property type="project" value="InterPro"/>
</dbReference>
<gene>
    <name evidence="2" type="ORF">GRF29_103g948045</name>
</gene>
<dbReference type="PANTHER" id="PTHR28155">
    <property type="entry name" value="ACR243WP"/>
    <property type="match status" value="1"/>
</dbReference>
<accession>A0AAN6REQ3</accession>
<dbReference type="Gene3D" id="6.20.250.70">
    <property type="match status" value="1"/>
</dbReference>
<feature type="compositionally biased region" description="Basic and acidic residues" evidence="1">
    <location>
        <begin position="94"/>
        <end position="104"/>
    </location>
</feature>
<feature type="compositionally biased region" description="Basic residues" evidence="1">
    <location>
        <begin position="428"/>
        <end position="439"/>
    </location>
</feature>
<keyword evidence="3" id="KW-1185">Reference proteome</keyword>
<protein>
    <submittedName>
        <fullName evidence="2">Uncharacterized protein</fullName>
    </submittedName>
</protein>
<evidence type="ECO:0000313" key="2">
    <source>
        <dbReference type="EMBL" id="KAK3207408.1"/>
    </source>
</evidence>
<evidence type="ECO:0000313" key="3">
    <source>
        <dbReference type="Proteomes" id="UP001280581"/>
    </source>
</evidence>
<dbReference type="Pfam" id="PF08208">
    <property type="entry name" value="RNA_polI_A34"/>
    <property type="match status" value="1"/>
</dbReference>
<dbReference type="Proteomes" id="UP001280581">
    <property type="component" value="Unassembled WGS sequence"/>
</dbReference>
<dbReference type="AlphaFoldDB" id="A0AAN6REQ3"/>
<name>A0AAN6REQ3_9PLEO</name>
<feature type="compositionally biased region" description="Basic and acidic residues" evidence="1">
    <location>
        <begin position="149"/>
        <end position="158"/>
    </location>
</feature>
<dbReference type="InterPro" id="IPR013240">
    <property type="entry name" value="DNA-dir_RNA_pol1_su_RPA34"/>
</dbReference>
<feature type="compositionally biased region" description="Low complexity" evidence="1">
    <location>
        <begin position="63"/>
        <end position="80"/>
    </location>
</feature>
<feature type="compositionally biased region" description="Basic and acidic residues" evidence="1">
    <location>
        <begin position="413"/>
        <end position="427"/>
    </location>
</feature>
<feature type="region of interest" description="Disordered" evidence="1">
    <location>
        <begin position="1"/>
        <end position="209"/>
    </location>
</feature>